<proteinExistence type="predicted"/>
<keyword evidence="2" id="KW-1185">Reference proteome</keyword>
<gene>
    <name evidence="1" type="ordered locus">AARI_22770</name>
</gene>
<name>A0ABM9PYU5_GLUAR</name>
<sequence>MWHGSVNWTEVYDDVIKKTNKALSEAWDEEHIALFKESENSAYETRQKKTLAGYFSRIIHAIDTPSPQLRFDIITEQDGVHHSRIFTLMGENVVDRIKQTFVDSSRSGA</sequence>
<dbReference type="EMBL" id="FQ311875">
    <property type="protein sequence ID" value="CBT76497.1"/>
    <property type="molecule type" value="Genomic_DNA"/>
</dbReference>
<dbReference type="Proteomes" id="UP000006878">
    <property type="component" value="Chromosome"/>
</dbReference>
<protein>
    <submittedName>
        <fullName evidence="1">Uncharacterized protein</fullName>
    </submittedName>
</protein>
<evidence type="ECO:0000313" key="2">
    <source>
        <dbReference type="Proteomes" id="UP000006878"/>
    </source>
</evidence>
<accession>A0ABM9PYU5</accession>
<evidence type="ECO:0000313" key="1">
    <source>
        <dbReference type="EMBL" id="CBT76497.1"/>
    </source>
</evidence>
<organism evidence="1 2">
    <name type="scientific">Glutamicibacter arilaitensis (strain DSM 16368 / CIP 108037 / IAM 15318 / JCM 13566 / NCIMB 14258 / Re117)</name>
    <name type="common">Arthrobacter arilaitensis</name>
    <dbReference type="NCBI Taxonomy" id="861360"/>
    <lineage>
        <taxon>Bacteria</taxon>
        <taxon>Bacillati</taxon>
        <taxon>Actinomycetota</taxon>
        <taxon>Actinomycetes</taxon>
        <taxon>Micrococcales</taxon>
        <taxon>Micrococcaceae</taxon>
        <taxon>Glutamicibacter</taxon>
    </lineage>
</organism>
<reference evidence="2" key="1">
    <citation type="journal article" date="2010" name="PLoS ONE">
        <title>The Arthrobacter arilaitensis Re117 genome sequence reveals its genetic adaptation to the surface of cheese.</title>
        <authorList>
            <person name="Monnet C."/>
            <person name="Loux V."/>
            <person name="Gibrat J.F."/>
            <person name="Spinnler E."/>
            <person name="Barbe V."/>
            <person name="Vacherie B."/>
            <person name="Gavory F."/>
            <person name="Gourbeyre E."/>
            <person name="Siguier P."/>
            <person name="Chandler M."/>
            <person name="Elleuch R."/>
            <person name="Irlinger F."/>
            <person name="Vallaeys T."/>
        </authorList>
    </citation>
    <scope>NUCLEOTIDE SEQUENCE</scope>
    <source>
        <strain evidence="2">DSM 16368 / CIP 108037 / IAM 15318 / JCM 13566 / Re117</strain>
    </source>
</reference>
<reference evidence="2" key="2">
    <citation type="submission" date="2010-07" db="EMBL/GenBank/DDBJ databases">
        <title>Complete genome sequence of Arthrobacter arilaitensis (strain DSM 16368 / CIP 108037 / JCM 13566 / Re117).</title>
        <authorList>
            <person name="Genoscope."/>
        </authorList>
    </citation>
    <scope>NUCLEOTIDE SEQUENCE [LARGE SCALE GENOMIC DNA]</scope>
    <source>
        <strain evidence="2">DSM 16368 / CIP 108037 / IAM 15318 / JCM 13566 / Re117</strain>
    </source>
</reference>